<accession>A0A835EPX3</accession>
<protein>
    <submittedName>
        <fullName evidence="1">Uncharacterized protein</fullName>
    </submittedName>
</protein>
<reference evidence="1" key="1">
    <citation type="submission" date="2020-07" db="EMBL/GenBank/DDBJ databases">
        <title>Genome sequence and genetic diversity analysis of an under-domesticated orphan crop, white fonio (Digitaria exilis).</title>
        <authorList>
            <person name="Bennetzen J.L."/>
            <person name="Chen S."/>
            <person name="Ma X."/>
            <person name="Wang X."/>
            <person name="Yssel A.E.J."/>
            <person name="Chaluvadi S.R."/>
            <person name="Johnson M."/>
            <person name="Gangashetty P."/>
            <person name="Hamidou F."/>
            <person name="Sanogo M.D."/>
            <person name="Zwaenepoel A."/>
            <person name="Wallace J."/>
            <person name="Van De Peer Y."/>
            <person name="Van Deynze A."/>
        </authorList>
    </citation>
    <scope>NUCLEOTIDE SEQUENCE</scope>
    <source>
        <tissue evidence="1">Leaves</tissue>
    </source>
</reference>
<evidence type="ECO:0000313" key="1">
    <source>
        <dbReference type="EMBL" id="KAF8702063.1"/>
    </source>
</evidence>
<gene>
    <name evidence="1" type="ORF">HU200_033408</name>
</gene>
<comment type="caution">
    <text evidence="1">The sequence shown here is derived from an EMBL/GenBank/DDBJ whole genome shotgun (WGS) entry which is preliminary data.</text>
</comment>
<dbReference type="EMBL" id="JACEFO010001795">
    <property type="protein sequence ID" value="KAF8702063.1"/>
    <property type="molecule type" value="Genomic_DNA"/>
</dbReference>
<sequence length="39" mass="4305">MVCRIVTAVWIHSKKRIATRQWRNAGLTALLAAPNACPS</sequence>
<dbReference type="AlphaFoldDB" id="A0A835EPX3"/>
<keyword evidence="2" id="KW-1185">Reference proteome</keyword>
<proteinExistence type="predicted"/>
<name>A0A835EPX3_9POAL</name>
<evidence type="ECO:0000313" key="2">
    <source>
        <dbReference type="Proteomes" id="UP000636709"/>
    </source>
</evidence>
<organism evidence="1 2">
    <name type="scientific">Digitaria exilis</name>
    <dbReference type="NCBI Taxonomy" id="1010633"/>
    <lineage>
        <taxon>Eukaryota</taxon>
        <taxon>Viridiplantae</taxon>
        <taxon>Streptophyta</taxon>
        <taxon>Embryophyta</taxon>
        <taxon>Tracheophyta</taxon>
        <taxon>Spermatophyta</taxon>
        <taxon>Magnoliopsida</taxon>
        <taxon>Liliopsida</taxon>
        <taxon>Poales</taxon>
        <taxon>Poaceae</taxon>
        <taxon>PACMAD clade</taxon>
        <taxon>Panicoideae</taxon>
        <taxon>Panicodae</taxon>
        <taxon>Paniceae</taxon>
        <taxon>Anthephorinae</taxon>
        <taxon>Digitaria</taxon>
    </lineage>
</organism>
<dbReference type="Proteomes" id="UP000636709">
    <property type="component" value="Unassembled WGS sequence"/>
</dbReference>